<dbReference type="GO" id="GO:0005829">
    <property type="term" value="C:cytosol"/>
    <property type="evidence" value="ECO:0007669"/>
    <property type="project" value="TreeGrafter"/>
</dbReference>
<comment type="catalytic activity">
    <reaction evidence="9 10">
        <text>isopentenyl phosphate + ATP = isopentenyl diphosphate + ADP</text>
        <dbReference type="Rhea" id="RHEA:33963"/>
        <dbReference type="ChEBI" id="CHEBI:30616"/>
        <dbReference type="ChEBI" id="CHEBI:65078"/>
        <dbReference type="ChEBI" id="CHEBI:128769"/>
        <dbReference type="ChEBI" id="CHEBI:456216"/>
        <dbReference type="EC" id="2.7.4.26"/>
    </reaction>
</comment>
<dbReference type="GO" id="GO:0016301">
    <property type="term" value="F:kinase activity"/>
    <property type="evidence" value="ECO:0007669"/>
    <property type="project" value="UniProtKB-KW"/>
</dbReference>
<dbReference type="PANTHER" id="PTHR43654:SF1">
    <property type="entry name" value="ISOPENTENYL PHOSPHATE KINASE"/>
    <property type="match status" value="1"/>
</dbReference>
<feature type="domain" description="Aspartate/glutamate/uridylate kinase" evidence="13">
    <location>
        <begin position="7"/>
        <end position="234"/>
    </location>
</feature>
<evidence type="ECO:0000256" key="11">
    <source>
        <dbReference type="PIRSR" id="PIRSR016496-1"/>
    </source>
</evidence>
<keyword evidence="7 10" id="KW-0067">ATP-binding</keyword>
<organism evidence="14 15">
    <name type="scientific">Methanococcoides methylutens</name>
    <dbReference type="NCBI Taxonomy" id="2226"/>
    <lineage>
        <taxon>Archaea</taxon>
        <taxon>Methanobacteriati</taxon>
        <taxon>Methanobacteriota</taxon>
        <taxon>Stenosarchaea group</taxon>
        <taxon>Methanomicrobia</taxon>
        <taxon>Methanosarcinales</taxon>
        <taxon>Methanosarcinaceae</taxon>
        <taxon>Methanococcoides</taxon>
    </lineage>
</organism>
<dbReference type="AlphaFoldDB" id="A0A099T2Q8"/>
<dbReference type="EC" id="2.7.4.26" evidence="2 10"/>
<dbReference type="NCBIfam" id="NF040647">
    <property type="entry name" value="IPPK_Arch"/>
    <property type="match status" value="1"/>
</dbReference>
<keyword evidence="15" id="KW-1185">Reference proteome</keyword>
<feature type="binding site" evidence="11">
    <location>
        <begin position="11"/>
        <end position="15"/>
    </location>
    <ligand>
        <name>ATP</name>
        <dbReference type="ChEBI" id="CHEBI:30616"/>
    </ligand>
</feature>
<keyword evidence="6 10" id="KW-0418">Kinase</keyword>
<dbReference type="PIRSF" id="PIRSF016496">
    <property type="entry name" value="Kin_FomA"/>
    <property type="match status" value="1"/>
</dbReference>
<evidence type="ECO:0000313" key="14">
    <source>
        <dbReference type="EMBL" id="KGK99480.1"/>
    </source>
</evidence>
<feature type="binding site" evidence="11">
    <location>
        <position position="211"/>
    </location>
    <ligand>
        <name>ATP</name>
        <dbReference type="ChEBI" id="CHEBI:30616"/>
    </ligand>
</feature>
<evidence type="ECO:0000256" key="5">
    <source>
        <dbReference type="ARBA" id="ARBA00022741"/>
    </source>
</evidence>
<keyword evidence="8" id="KW-0414">Isoprene biosynthesis</keyword>
<dbReference type="GO" id="GO:0016114">
    <property type="term" value="P:terpenoid biosynthetic process"/>
    <property type="evidence" value="ECO:0007669"/>
    <property type="project" value="TreeGrafter"/>
</dbReference>
<feature type="site" description="Transition state stabilizer" evidence="12">
    <location>
        <position position="20"/>
    </location>
</feature>
<dbReference type="EMBL" id="JRHO01000005">
    <property type="protein sequence ID" value="KGK99480.1"/>
    <property type="molecule type" value="Genomic_DNA"/>
</dbReference>
<protein>
    <recommendedName>
        <fullName evidence="3 10">Isopentenyl phosphate kinase</fullName>
        <shortName evidence="10">IPK</shortName>
        <ecNumber evidence="2 10">2.7.4.26</ecNumber>
    </recommendedName>
</protein>
<sequence length="257" mass="27050">MSSTNDITILKIGGSVITDKNSEDGLAWEEEIVRIAREISGFEGKLIIVHGAGSFGHPQAKRYALTERFHAEGAVVTHKAVKSLNRIVVDILDEEGVNAIAVHPMGCTVAKDGRISEMYLGSILLMLEKGLVPVLHGDVVMDTEKGVSIVSGDQVIPYLATTLGASRIGVGSAANGVLDDKGNTIPVITSDNFEDMRRYIGGSAGTDVTGGMLGKVLEMLELGKTSSITSYIFNATVAGNVSSFLNGENIGTAIKDS</sequence>
<dbReference type="CDD" id="cd04241">
    <property type="entry name" value="AAK_FomA-like"/>
    <property type="match status" value="1"/>
</dbReference>
<evidence type="ECO:0000256" key="2">
    <source>
        <dbReference type="ARBA" id="ARBA00012908"/>
    </source>
</evidence>
<dbReference type="GO" id="GO:0102043">
    <property type="term" value="F:isopentenyl phosphate kinase activity"/>
    <property type="evidence" value="ECO:0007669"/>
    <property type="project" value="UniProtKB-EC"/>
</dbReference>
<dbReference type="InterPro" id="IPR024192">
    <property type="entry name" value="Fosfomycin_R_FomA-type"/>
</dbReference>
<keyword evidence="5 10" id="KW-0547">Nucleotide-binding</keyword>
<dbReference type="GO" id="GO:0005524">
    <property type="term" value="F:ATP binding"/>
    <property type="evidence" value="ECO:0007669"/>
    <property type="project" value="UniProtKB-KW"/>
</dbReference>
<proteinExistence type="inferred from homology"/>
<evidence type="ECO:0000256" key="7">
    <source>
        <dbReference type="ARBA" id="ARBA00022840"/>
    </source>
</evidence>
<evidence type="ECO:0000256" key="6">
    <source>
        <dbReference type="ARBA" id="ARBA00022777"/>
    </source>
</evidence>
<evidence type="ECO:0000259" key="13">
    <source>
        <dbReference type="Pfam" id="PF00696"/>
    </source>
</evidence>
<keyword evidence="4 10" id="KW-0808">Transferase</keyword>
<dbReference type="Proteomes" id="UP000029859">
    <property type="component" value="Unassembled WGS sequence"/>
</dbReference>
<feature type="binding site" evidence="11">
    <location>
        <position position="53"/>
    </location>
    <ligand>
        <name>ATP</name>
        <dbReference type="ChEBI" id="CHEBI:30616"/>
    </ligand>
</feature>
<evidence type="ECO:0000256" key="10">
    <source>
        <dbReference type="PIRNR" id="PIRNR016496"/>
    </source>
</evidence>
<dbReference type="Gene3D" id="3.40.1160.10">
    <property type="entry name" value="Acetylglutamate kinase-like"/>
    <property type="match status" value="1"/>
</dbReference>
<dbReference type="RefSeq" id="WP_048193217.1">
    <property type="nucleotide sequence ID" value="NZ_CAAGSM010000007.1"/>
</dbReference>
<evidence type="ECO:0000313" key="15">
    <source>
        <dbReference type="Proteomes" id="UP000029859"/>
    </source>
</evidence>
<comment type="similarity">
    <text evidence="1 10">Belongs to the isopentenyl phosphate kinase family.</text>
</comment>
<comment type="subunit">
    <text evidence="10">Homodimer.</text>
</comment>
<evidence type="ECO:0000256" key="8">
    <source>
        <dbReference type="ARBA" id="ARBA00023229"/>
    </source>
</evidence>
<comment type="caution">
    <text evidence="14">The sequence shown here is derived from an EMBL/GenBank/DDBJ whole genome shotgun (WGS) entry which is preliminary data.</text>
</comment>
<comment type="function">
    <text evidence="10">Catalyzes the formation of isopentenyl diphosphate (IPP), the building block of all isoprenoids.</text>
</comment>
<reference evidence="14 15" key="1">
    <citation type="submission" date="2014-09" db="EMBL/GenBank/DDBJ databases">
        <title>Draft genome sequence of an obligately methylotrophic methanogen, Methanococcoides methylutens, isolated from marine sediment.</title>
        <authorList>
            <person name="Guan Y."/>
            <person name="Ngugi D.K."/>
            <person name="Blom J."/>
            <person name="Ali S."/>
            <person name="Ferry J.G."/>
            <person name="Stingl U."/>
        </authorList>
    </citation>
    <scope>NUCLEOTIDE SEQUENCE [LARGE SCALE GENOMIC DNA]</scope>
    <source>
        <strain evidence="14 15">DSM 2657</strain>
    </source>
</reference>
<dbReference type="SUPFAM" id="SSF53633">
    <property type="entry name" value="Carbamate kinase-like"/>
    <property type="match status" value="1"/>
</dbReference>
<dbReference type="OrthoDB" id="15328at2157"/>
<feature type="binding site" evidence="11">
    <location>
        <position position="152"/>
    </location>
    <ligand>
        <name>substrate</name>
    </ligand>
</feature>
<dbReference type="PANTHER" id="PTHR43654">
    <property type="entry name" value="GLUTAMATE 5-KINASE"/>
    <property type="match status" value="1"/>
</dbReference>
<feature type="binding site" evidence="11">
    <location>
        <position position="215"/>
    </location>
    <ligand>
        <name>ATP</name>
        <dbReference type="ChEBI" id="CHEBI:30616"/>
    </ligand>
</feature>
<evidence type="ECO:0000256" key="3">
    <source>
        <dbReference type="ARBA" id="ARBA00017267"/>
    </source>
</evidence>
<feature type="binding site" evidence="11">
    <location>
        <position position="52"/>
    </location>
    <ligand>
        <name>substrate</name>
    </ligand>
</feature>
<dbReference type="InterPro" id="IPR036393">
    <property type="entry name" value="AceGlu_kinase-like_sf"/>
</dbReference>
<evidence type="ECO:0000256" key="1">
    <source>
        <dbReference type="ARBA" id="ARBA00010540"/>
    </source>
</evidence>
<evidence type="ECO:0000256" key="4">
    <source>
        <dbReference type="ARBA" id="ARBA00022679"/>
    </source>
</evidence>
<name>A0A099T2Q8_METMT</name>
<dbReference type="InterPro" id="IPR001048">
    <property type="entry name" value="Asp/Glu/Uridylate_kinase"/>
</dbReference>
<dbReference type="Pfam" id="PF00696">
    <property type="entry name" value="AA_kinase"/>
    <property type="match status" value="1"/>
</dbReference>
<evidence type="ECO:0000256" key="9">
    <source>
        <dbReference type="ARBA" id="ARBA00049063"/>
    </source>
</evidence>
<evidence type="ECO:0000256" key="12">
    <source>
        <dbReference type="PIRSR" id="PIRSR016496-2"/>
    </source>
</evidence>
<feature type="binding site" evidence="11">
    <location>
        <position position="57"/>
    </location>
    <ligand>
        <name>substrate</name>
    </ligand>
</feature>
<gene>
    <name evidence="14" type="ORF">LI82_01620</name>
</gene>
<accession>A0A099T2Q8</accession>